<evidence type="ECO:0000313" key="13">
    <source>
        <dbReference type="EMBL" id="KAF2091603.1"/>
    </source>
</evidence>
<dbReference type="PROSITE" id="PS50294">
    <property type="entry name" value="WD_REPEATS_REGION"/>
    <property type="match status" value="1"/>
</dbReference>
<dbReference type="GO" id="GO:0015031">
    <property type="term" value="P:protein transport"/>
    <property type="evidence" value="ECO:0007669"/>
    <property type="project" value="UniProtKB-KW"/>
</dbReference>
<organism evidence="13 14">
    <name type="scientific">Saccharata proteae CBS 121410</name>
    <dbReference type="NCBI Taxonomy" id="1314787"/>
    <lineage>
        <taxon>Eukaryota</taxon>
        <taxon>Fungi</taxon>
        <taxon>Dikarya</taxon>
        <taxon>Ascomycota</taxon>
        <taxon>Pezizomycotina</taxon>
        <taxon>Dothideomycetes</taxon>
        <taxon>Dothideomycetes incertae sedis</taxon>
        <taxon>Botryosphaeriales</taxon>
        <taxon>Saccharataceae</taxon>
        <taxon>Saccharata</taxon>
    </lineage>
</organism>
<evidence type="ECO:0000256" key="5">
    <source>
        <dbReference type="ARBA" id="ARBA00022737"/>
    </source>
</evidence>
<dbReference type="Proteomes" id="UP000799776">
    <property type="component" value="Unassembled WGS sequence"/>
</dbReference>
<keyword evidence="5" id="KW-0677">Repeat</keyword>
<keyword evidence="4 11" id="KW-0853">WD repeat</keyword>
<evidence type="ECO:0000256" key="8">
    <source>
        <dbReference type="ARBA" id="ARBA00023010"/>
    </source>
</evidence>
<dbReference type="GO" id="GO:0034198">
    <property type="term" value="P:cellular response to amino acid starvation"/>
    <property type="evidence" value="ECO:0007669"/>
    <property type="project" value="TreeGrafter"/>
</dbReference>
<feature type="region of interest" description="Disordered" evidence="12">
    <location>
        <begin position="395"/>
        <end position="425"/>
    </location>
</feature>
<keyword evidence="14" id="KW-1185">Reference proteome</keyword>
<evidence type="ECO:0000256" key="4">
    <source>
        <dbReference type="ARBA" id="ARBA00022574"/>
    </source>
</evidence>
<evidence type="ECO:0000256" key="7">
    <source>
        <dbReference type="ARBA" id="ARBA00022927"/>
    </source>
</evidence>
<proteinExistence type="inferred from homology"/>
<dbReference type="PROSITE" id="PS50082">
    <property type="entry name" value="WD_REPEATS_2"/>
    <property type="match status" value="2"/>
</dbReference>
<dbReference type="GO" id="GO:0051028">
    <property type="term" value="P:mRNA transport"/>
    <property type="evidence" value="ECO:0007669"/>
    <property type="project" value="UniProtKB-KW"/>
</dbReference>
<dbReference type="GO" id="GO:0035859">
    <property type="term" value="C:Seh1-associated complex"/>
    <property type="evidence" value="ECO:0007669"/>
    <property type="project" value="TreeGrafter"/>
</dbReference>
<dbReference type="PANTHER" id="PTHR11024">
    <property type="entry name" value="NUCLEAR PORE COMPLEX PROTEIN SEC13 / SEH1 FAMILY MEMBER"/>
    <property type="match status" value="1"/>
</dbReference>
<accession>A0A9P4LZN5</accession>
<evidence type="ECO:0000256" key="9">
    <source>
        <dbReference type="ARBA" id="ARBA00023132"/>
    </source>
</evidence>
<comment type="subcellular location">
    <subcellularLocation>
        <location evidence="1">Nucleus</location>
        <location evidence="1">Nuclear pore complex</location>
    </subcellularLocation>
</comment>
<evidence type="ECO:0000313" key="14">
    <source>
        <dbReference type="Proteomes" id="UP000799776"/>
    </source>
</evidence>
<dbReference type="EMBL" id="ML978711">
    <property type="protein sequence ID" value="KAF2091603.1"/>
    <property type="molecule type" value="Genomic_DNA"/>
</dbReference>
<feature type="compositionally biased region" description="Polar residues" evidence="12">
    <location>
        <begin position="21"/>
        <end position="31"/>
    </location>
</feature>
<dbReference type="InterPro" id="IPR015943">
    <property type="entry name" value="WD40/YVTN_repeat-like_dom_sf"/>
</dbReference>
<feature type="compositionally biased region" description="Low complexity" evidence="12">
    <location>
        <begin position="32"/>
        <end position="41"/>
    </location>
</feature>
<evidence type="ECO:0000256" key="6">
    <source>
        <dbReference type="ARBA" id="ARBA00022816"/>
    </source>
</evidence>
<feature type="repeat" description="WD" evidence="11">
    <location>
        <begin position="138"/>
        <end position="170"/>
    </location>
</feature>
<keyword evidence="7" id="KW-0653">Protein transport</keyword>
<sequence length="506" mass="56165">MIPSIQEQLDQVNNHLSHPSFLRTLTPSRLPSQAASEASSSPKEKDFPSHHRASSFSQLSLRPKSPLHRSNRSSFRSSDSTDSLTKSTSLLSFEHGSKVVLDLDHDAFHELRESESKARRAWQCLSKKMGTQGFQAFNHGHQDLVLAVDFNFFGTRMVTASSDHRLKVYDRKDDTWVLVDTWRAHDAEVVDVKWNGPFVGEVLGSIGEDGRFKVWQEDVTEPLNSGRRFKLLFNQLSETKVPYMSLDFKNIMQETWVALVSRDGNLYVGEPVDPGNLNDWHVTAKTPVIPQKPSFAEEASFRVSFHHEKLPCWTALQAGLDRRALSLAVVAMDAVKIYRTDKHRRFYVAADLIGKPGVLVRDVAWANGSMRGTDLIATAGKDGIVRIYELSTPESRRPDSLAAPAPPEPARSRGSRNAPSGIGAGLAGASGMHEGLLGDQDPGRIKHQVKVVAELSGHQGAVWRVAWSQMGDLLLSTGDDGTIRSWKKGLKGEWLEFSEIDANKNS</sequence>
<keyword evidence="8" id="KW-0811">Translocation</keyword>
<keyword evidence="10" id="KW-0539">Nucleus</keyword>
<dbReference type="SMART" id="SM00320">
    <property type="entry name" value="WD40"/>
    <property type="match status" value="4"/>
</dbReference>
<dbReference type="GO" id="GO:1904263">
    <property type="term" value="P:positive regulation of TORC1 signaling"/>
    <property type="evidence" value="ECO:0007669"/>
    <property type="project" value="TreeGrafter"/>
</dbReference>
<evidence type="ECO:0000256" key="1">
    <source>
        <dbReference type="ARBA" id="ARBA00004567"/>
    </source>
</evidence>
<comment type="caution">
    <text evidence="13">The sequence shown here is derived from an EMBL/GenBank/DDBJ whole genome shotgun (WGS) entry which is preliminary data.</text>
</comment>
<dbReference type="AlphaFoldDB" id="A0A9P4LZN5"/>
<reference evidence="13" key="1">
    <citation type="journal article" date="2020" name="Stud. Mycol.">
        <title>101 Dothideomycetes genomes: a test case for predicting lifestyles and emergence of pathogens.</title>
        <authorList>
            <person name="Haridas S."/>
            <person name="Albert R."/>
            <person name="Binder M."/>
            <person name="Bloem J."/>
            <person name="Labutti K."/>
            <person name="Salamov A."/>
            <person name="Andreopoulos B."/>
            <person name="Baker S."/>
            <person name="Barry K."/>
            <person name="Bills G."/>
            <person name="Bluhm B."/>
            <person name="Cannon C."/>
            <person name="Castanera R."/>
            <person name="Culley D."/>
            <person name="Daum C."/>
            <person name="Ezra D."/>
            <person name="Gonzalez J."/>
            <person name="Henrissat B."/>
            <person name="Kuo A."/>
            <person name="Liang C."/>
            <person name="Lipzen A."/>
            <person name="Lutzoni F."/>
            <person name="Magnuson J."/>
            <person name="Mondo S."/>
            <person name="Nolan M."/>
            <person name="Ohm R."/>
            <person name="Pangilinan J."/>
            <person name="Park H.-J."/>
            <person name="Ramirez L."/>
            <person name="Alfaro M."/>
            <person name="Sun H."/>
            <person name="Tritt A."/>
            <person name="Yoshinaga Y."/>
            <person name="Zwiers L.-H."/>
            <person name="Turgeon B."/>
            <person name="Goodwin S."/>
            <person name="Spatafora J."/>
            <person name="Crous P."/>
            <person name="Grigoriev I."/>
        </authorList>
    </citation>
    <scope>NUCLEOTIDE SEQUENCE</scope>
    <source>
        <strain evidence="13">CBS 121410</strain>
    </source>
</reference>
<dbReference type="GO" id="GO:0031080">
    <property type="term" value="C:nuclear pore outer ring"/>
    <property type="evidence" value="ECO:0007669"/>
    <property type="project" value="TreeGrafter"/>
</dbReference>
<name>A0A9P4LZN5_9PEZI</name>
<dbReference type="OrthoDB" id="5566198at2759"/>
<feature type="compositionally biased region" description="Low complexity" evidence="12">
    <location>
        <begin position="72"/>
        <end position="84"/>
    </location>
</feature>
<dbReference type="InterPro" id="IPR036322">
    <property type="entry name" value="WD40_repeat_dom_sf"/>
</dbReference>
<gene>
    <name evidence="13" type="ORF">K490DRAFT_30931</name>
</gene>
<dbReference type="PANTHER" id="PTHR11024:SF3">
    <property type="entry name" value="NUCLEOPORIN SEH1"/>
    <property type="match status" value="1"/>
</dbReference>
<feature type="repeat" description="WD" evidence="11">
    <location>
        <begin position="455"/>
        <end position="487"/>
    </location>
</feature>
<evidence type="ECO:0000256" key="2">
    <source>
        <dbReference type="ARBA" id="ARBA00010102"/>
    </source>
</evidence>
<dbReference type="GO" id="GO:0005198">
    <property type="term" value="F:structural molecule activity"/>
    <property type="evidence" value="ECO:0007669"/>
    <property type="project" value="InterPro"/>
</dbReference>
<comment type="similarity">
    <text evidence="2">Belongs to the WD repeat SEC13 family.</text>
</comment>
<evidence type="ECO:0000256" key="10">
    <source>
        <dbReference type="ARBA" id="ARBA00023242"/>
    </source>
</evidence>
<keyword evidence="6" id="KW-0509">mRNA transport</keyword>
<evidence type="ECO:0000256" key="3">
    <source>
        <dbReference type="ARBA" id="ARBA00022448"/>
    </source>
</evidence>
<evidence type="ECO:0000256" key="11">
    <source>
        <dbReference type="PROSITE-ProRule" id="PRU00221"/>
    </source>
</evidence>
<dbReference type="SUPFAM" id="SSF50978">
    <property type="entry name" value="WD40 repeat-like"/>
    <property type="match status" value="1"/>
</dbReference>
<dbReference type="InterPro" id="IPR001680">
    <property type="entry name" value="WD40_rpt"/>
</dbReference>
<protein>
    <submittedName>
        <fullName evidence="13">WD40 repeat-like protein</fullName>
    </submittedName>
</protein>
<keyword evidence="9" id="KW-0906">Nuclear pore complex</keyword>
<dbReference type="Pfam" id="PF00400">
    <property type="entry name" value="WD40"/>
    <property type="match status" value="2"/>
</dbReference>
<keyword evidence="3" id="KW-0813">Transport</keyword>
<dbReference type="Gene3D" id="2.130.10.10">
    <property type="entry name" value="YVTN repeat-like/Quinoprotein amine dehydrogenase"/>
    <property type="match status" value="1"/>
</dbReference>
<evidence type="ECO:0000256" key="12">
    <source>
        <dbReference type="SAM" id="MobiDB-lite"/>
    </source>
</evidence>
<feature type="region of interest" description="Disordered" evidence="12">
    <location>
        <begin position="21"/>
        <end position="84"/>
    </location>
</feature>
<dbReference type="InterPro" id="IPR037363">
    <property type="entry name" value="Sec13/Seh1_fam"/>
</dbReference>